<protein>
    <submittedName>
        <fullName evidence="1">Uncharacterized protein</fullName>
    </submittedName>
</protein>
<reference evidence="1" key="1">
    <citation type="submission" date="2020-04" db="EMBL/GenBank/DDBJ databases">
        <authorList>
            <person name="Chiriac C."/>
            <person name="Salcher M."/>
            <person name="Ghai R."/>
            <person name="Kavagutti S V."/>
        </authorList>
    </citation>
    <scope>NUCLEOTIDE SEQUENCE</scope>
</reference>
<name>A0A6J5P0M2_9CAUD</name>
<gene>
    <name evidence="1" type="ORF">UFOVP826_62</name>
</gene>
<organism evidence="1">
    <name type="scientific">uncultured Caudovirales phage</name>
    <dbReference type="NCBI Taxonomy" id="2100421"/>
    <lineage>
        <taxon>Viruses</taxon>
        <taxon>Duplodnaviria</taxon>
        <taxon>Heunggongvirae</taxon>
        <taxon>Uroviricota</taxon>
        <taxon>Caudoviricetes</taxon>
        <taxon>Peduoviridae</taxon>
        <taxon>Maltschvirus</taxon>
        <taxon>Maltschvirus maltsch</taxon>
    </lineage>
</organism>
<proteinExistence type="predicted"/>
<evidence type="ECO:0000313" key="1">
    <source>
        <dbReference type="EMBL" id="CAB4164642.1"/>
    </source>
</evidence>
<dbReference type="EMBL" id="LR796765">
    <property type="protein sequence ID" value="CAB4164642.1"/>
    <property type="molecule type" value="Genomic_DNA"/>
</dbReference>
<sequence>MADNVGYTPGTGATVAADEIGGVLHQRIKLTLGADGVSDGDVSSSNPLPVSVGGVVDISGTITDGAASTGQMLLVGGQTGAGVAQVFETNGSGHLNISDGGGSITVDGPLTDGQLRASPVPVSGSITADTGLSQPLTDTQLRAAAVPVSADALPLPTGAATETTLSALNAKFITSANMPDQNSVALPVRNTPQKYWDASFPQVGSGLLSPRFTQIGATGTGMAVNQSAGNLVITTGTTANAEVTLRSAQSFTGALTLHQLTTLSQRIVNNNFFVELVDVIGDALTYNIVNATTVDVTRVAHGFTAQSVGQRMDIGCITGAAGIPMEAVIASIPSVDVIRFTVAGWPASGTGTCSLTGWNKIELVYTGTTATAVNFNTRRQGWQNTAVAATISTTASGHITATNVCNGVVSLADQVNTSAGVYANRNAWRSNIPEPEVAMFLQLRARNGTTNPASTTTWTIGFARVEDYIPTQVDIVGTKQQSSASTLPVSGAVTVSGTATVSGTVTATVTAGTVNPVVPATPYILNSAASTNEALILTGTSGLQAFYATNTGATVAFVKLYNKATAPISSDIPAMILSVPAAVSGVPGVCTLPIGFSGFRFALGLGIRITGAVADNDTTAVAAGQVKVMLSRTI</sequence>
<accession>A0A6J5P0M2</accession>